<dbReference type="STRING" id="1122189.SAMN02745165_00796"/>
<dbReference type="GO" id="GO:0006281">
    <property type="term" value="P:DNA repair"/>
    <property type="evidence" value="ECO:0007669"/>
    <property type="project" value="InterPro"/>
</dbReference>
<dbReference type="Proteomes" id="UP000184171">
    <property type="component" value="Unassembled WGS sequence"/>
</dbReference>
<dbReference type="SUPFAM" id="SSF47781">
    <property type="entry name" value="RuvA domain 2-like"/>
    <property type="match status" value="1"/>
</dbReference>
<keyword evidence="4" id="KW-1185">Reference proteome</keyword>
<dbReference type="GO" id="GO:0003677">
    <property type="term" value="F:DNA binding"/>
    <property type="evidence" value="ECO:0007669"/>
    <property type="project" value="InterPro"/>
</dbReference>
<dbReference type="AlphaFoldDB" id="A0A1M6DTA6"/>
<dbReference type="GO" id="GO:0015627">
    <property type="term" value="C:type II protein secretion system complex"/>
    <property type="evidence" value="ECO:0007669"/>
    <property type="project" value="TreeGrafter"/>
</dbReference>
<dbReference type="Gene3D" id="1.10.150.320">
    <property type="entry name" value="Photosystem II 12 kDa extrinsic protein"/>
    <property type="match status" value="1"/>
</dbReference>
<dbReference type="SMART" id="SM00278">
    <property type="entry name" value="HhH1"/>
    <property type="match status" value="2"/>
</dbReference>
<reference evidence="3 4" key="1">
    <citation type="submission" date="2016-11" db="EMBL/GenBank/DDBJ databases">
        <authorList>
            <person name="Jaros S."/>
            <person name="Januszkiewicz K."/>
            <person name="Wedrychowicz H."/>
        </authorList>
    </citation>
    <scope>NUCLEOTIDE SEQUENCE [LARGE SCALE GENOMIC DNA]</scope>
    <source>
        <strain evidence="3 4">DSM 5091</strain>
    </source>
</reference>
<dbReference type="PANTHER" id="PTHR21180:SF32">
    <property type="entry name" value="ENDONUCLEASE_EXONUCLEASE_PHOSPHATASE FAMILY DOMAIN-CONTAINING PROTEIN 1"/>
    <property type="match status" value="1"/>
</dbReference>
<accession>A0A1M6DTA6</accession>
<dbReference type="EMBL" id="FQZT01000002">
    <property type="protein sequence ID" value="SHI76360.1"/>
    <property type="molecule type" value="Genomic_DNA"/>
</dbReference>
<evidence type="ECO:0000259" key="2">
    <source>
        <dbReference type="SMART" id="SM00278"/>
    </source>
</evidence>
<dbReference type="InterPro" id="IPR010994">
    <property type="entry name" value="RuvA_2-like"/>
</dbReference>
<dbReference type="PANTHER" id="PTHR21180">
    <property type="entry name" value="ENDONUCLEASE/EXONUCLEASE/PHOSPHATASE FAMILY DOMAIN-CONTAINING PROTEIN 1"/>
    <property type="match status" value="1"/>
</dbReference>
<dbReference type="Pfam" id="PF12836">
    <property type="entry name" value="HHH_3"/>
    <property type="match status" value="1"/>
</dbReference>
<name>A0A1M6DTA6_MALRU</name>
<feature type="domain" description="Helix-hairpin-helix DNA-binding motif class 1" evidence="2">
    <location>
        <begin position="39"/>
        <end position="58"/>
    </location>
</feature>
<evidence type="ECO:0000313" key="3">
    <source>
        <dbReference type="EMBL" id="SHI76360.1"/>
    </source>
</evidence>
<feature type="chain" id="PRO_5012319297" evidence="1">
    <location>
        <begin position="28"/>
        <end position="95"/>
    </location>
</feature>
<dbReference type="OrthoDB" id="5296317at2"/>
<proteinExistence type="predicted"/>
<feature type="domain" description="Helix-hairpin-helix DNA-binding motif class 1" evidence="2">
    <location>
        <begin position="69"/>
        <end position="88"/>
    </location>
</feature>
<dbReference type="GO" id="GO:0015628">
    <property type="term" value="P:protein secretion by the type II secretion system"/>
    <property type="evidence" value="ECO:0007669"/>
    <property type="project" value="TreeGrafter"/>
</dbReference>
<gene>
    <name evidence="3" type="ORF">SAMN02745165_00796</name>
</gene>
<dbReference type="InterPro" id="IPR003583">
    <property type="entry name" value="Hlx-hairpin-Hlx_DNA-bd_motif"/>
</dbReference>
<sequence length="95" mass="10516">MRFFSKSLTCLLLFLLLLSVGSFQAVAADKLDVNSATVEQLVEIKGVGDVIARRIVDYRQQHNGFTSLAELSEVKGIGDKKLEQMTPYLTLVKAK</sequence>
<evidence type="ECO:0000313" key="4">
    <source>
        <dbReference type="Proteomes" id="UP000184171"/>
    </source>
</evidence>
<evidence type="ECO:0000256" key="1">
    <source>
        <dbReference type="SAM" id="SignalP"/>
    </source>
</evidence>
<feature type="signal peptide" evidence="1">
    <location>
        <begin position="1"/>
        <end position="27"/>
    </location>
</feature>
<dbReference type="RefSeq" id="WP_072905809.1">
    <property type="nucleotide sequence ID" value="NZ_FQZT01000002.1"/>
</dbReference>
<dbReference type="InterPro" id="IPR051675">
    <property type="entry name" value="Endo/Exo/Phosphatase_dom_1"/>
</dbReference>
<protein>
    <submittedName>
        <fullName evidence="3">Competence protein ComEA</fullName>
    </submittedName>
</protein>
<keyword evidence="1" id="KW-0732">Signal</keyword>
<organism evidence="3 4">
    <name type="scientific">Malonomonas rubra DSM 5091</name>
    <dbReference type="NCBI Taxonomy" id="1122189"/>
    <lineage>
        <taxon>Bacteria</taxon>
        <taxon>Pseudomonadati</taxon>
        <taxon>Thermodesulfobacteriota</taxon>
        <taxon>Desulfuromonadia</taxon>
        <taxon>Desulfuromonadales</taxon>
        <taxon>Geopsychrobacteraceae</taxon>
        <taxon>Malonomonas</taxon>
    </lineage>
</organism>